<feature type="compositionally biased region" description="Acidic residues" evidence="1">
    <location>
        <begin position="147"/>
        <end position="157"/>
    </location>
</feature>
<keyword evidence="3" id="KW-1185">Reference proteome</keyword>
<dbReference type="AlphaFoldDB" id="A0A9W9ZJ02"/>
<gene>
    <name evidence="2" type="ORF">OS493_034218</name>
</gene>
<evidence type="ECO:0000313" key="2">
    <source>
        <dbReference type="EMBL" id="KAJ7382582.1"/>
    </source>
</evidence>
<comment type="caution">
    <text evidence="2">The sequence shown here is derived from an EMBL/GenBank/DDBJ whole genome shotgun (WGS) entry which is preliminary data.</text>
</comment>
<evidence type="ECO:0000256" key="1">
    <source>
        <dbReference type="SAM" id="MobiDB-lite"/>
    </source>
</evidence>
<dbReference type="OrthoDB" id="5973847at2759"/>
<feature type="region of interest" description="Disordered" evidence="1">
    <location>
        <begin position="137"/>
        <end position="157"/>
    </location>
</feature>
<protein>
    <submittedName>
        <fullName evidence="2">Uncharacterized protein</fullName>
    </submittedName>
</protein>
<feature type="region of interest" description="Disordered" evidence="1">
    <location>
        <begin position="271"/>
        <end position="294"/>
    </location>
</feature>
<name>A0A9W9ZJ02_9CNID</name>
<reference evidence="2" key="1">
    <citation type="submission" date="2023-01" db="EMBL/GenBank/DDBJ databases">
        <title>Genome assembly of the deep-sea coral Lophelia pertusa.</title>
        <authorList>
            <person name="Herrera S."/>
            <person name="Cordes E."/>
        </authorList>
    </citation>
    <scope>NUCLEOTIDE SEQUENCE</scope>
    <source>
        <strain evidence="2">USNM1676648</strain>
        <tissue evidence="2">Polyp</tissue>
    </source>
</reference>
<evidence type="ECO:0000313" key="3">
    <source>
        <dbReference type="Proteomes" id="UP001163046"/>
    </source>
</evidence>
<dbReference type="Proteomes" id="UP001163046">
    <property type="component" value="Unassembled WGS sequence"/>
</dbReference>
<dbReference type="EMBL" id="MU825920">
    <property type="protein sequence ID" value="KAJ7382582.1"/>
    <property type="molecule type" value="Genomic_DNA"/>
</dbReference>
<accession>A0A9W9ZJ02</accession>
<sequence>MHEGPVGATDTNCDSDKHVGCSHVRCSRCCATGEKHHAQPPIDEKHKQKNQEILERKQKLSNPGRKMSRKVSELKSHQLGAKLAFERQQQKKVEVYDSHAIDFTQLRDADDQSDIFLPRHLKKRQSTQSLISKVQVENNAGNRQTAVDEEQSETESTDALEVLRNVEDLRRASLAYGIIGPQRNSPQHDTLRAYFKFRKDNMAKEDRLKRVQAKARLRDVEDEATSSPSIIRKPITSRTVLPPLNKLSSGIKLGTRTNAKEINRVHYKEKPNRGERHGTLPKISRKKSKVRDTGRDPRFQKLISCLVPLSEKSPPFTRKRHYTT</sequence>
<organism evidence="2 3">
    <name type="scientific">Desmophyllum pertusum</name>
    <dbReference type="NCBI Taxonomy" id="174260"/>
    <lineage>
        <taxon>Eukaryota</taxon>
        <taxon>Metazoa</taxon>
        <taxon>Cnidaria</taxon>
        <taxon>Anthozoa</taxon>
        <taxon>Hexacorallia</taxon>
        <taxon>Scleractinia</taxon>
        <taxon>Caryophylliina</taxon>
        <taxon>Caryophylliidae</taxon>
        <taxon>Desmophyllum</taxon>
    </lineage>
</organism>
<proteinExistence type="predicted"/>